<feature type="domain" description="DUF1731" evidence="3">
    <location>
        <begin position="261"/>
        <end position="307"/>
    </location>
</feature>
<feature type="domain" description="NAD-dependent epimerase/dehydratase" evidence="2">
    <location>
        <begin position="4"/>
        <end position="143"/>
    </location>
</feature>
<comment type="similarity">
    <text evidence="1">Belongs to the NAD(P)-dependent epimerase/dehydratase family. SDR39U1 subfamily.</text>
</comment>
<protein>
    <submittedName>
        <fullName evidence="4">TIGR01777 family oxidoreductase</fullName>
    </submittedName>
</protein>
<dbReference type="AlphaFoldDB" id="A0AAT9GI06"/>
<reference evidence="4" key="1">
    <citation type="submission" date="2024-02" db="EMBL/GenBank/DDBJ databases">
        <title>Sediminibacterium planktonica sp. nov. and Sediminibacterium longus sp. nov., isolated from surface lake and river water.</title>
        <authorList>
            <person name="Watanabe K."/>
            <person name="Takemine S."/>
            <person name="Ishii Y."/>
            <person name="Ogata Y."/>
            <person name="Shindo C."/>
            <person name="Suda W."/>
        </authorList>
    </citation>
    <scope>NUCLEOTIDE SEQUENCE</scope>
    <source>
        <strain evidence="4">KACHI17</strain>
    </source>
</reference>
<dbReference type="PANTHER" id="PTHR11092:SF0">
    <property type="entry name" value="EPIMERASE FAMILY PROTEIN SDR39U1"/>
    <property type="match status" value="1"/>
</dbReference>
<dbReference type="RefSeq" id="WP_353550595.1">
    <property type="nucleotide sequence ID" value="NZ_AP029612.1"/>
</dbReference>
<dbReference type="Pfam" id="PF01370">
    <property type="entry name" value="Epimerase"/>
    <property type="match status" value="1"/>
</dbReference>
<dbReference type="SUPFAM" id="SSF51735">
    <property type="entry name" value="NAD(P)-binding Rossmann-fold domains"/>
    <property type="match status" value="1"/>
</dbReference>
<gene>
    <name evidence="4" type="ORF">KACHI17_11920</name>
</gene>
<organism evidence="4">
    <name type="scientific">Sediminibacterium sp. KACHI17</name>
    <dbReference type="NCBI Taxonomy" id="1751071"/>
    <lineage>
        <taxon>Bacteria</taxon>
        <taxon>Pseudomonadati</taxon>
        <taxon>Bacteroidota</taxon>
        <taxon>Chitinophagia</taxon>
        <taxon>Chitinophagales</taxon>
        <taxon>Chitinophagaceae</taxon>
        <taxon>Sediminibacterium</taxon>
    </lineage>
</organism>
<dbReference type="NCBIfam" id="TIGR01777">
    <property type="entry name" value="yfcH"/>
    <property type="match status" value="1"/>
</dbReference>
<dbReference type="InterPro" id="IPR036291">
    <property type="entry name" value="NAD(P)-bd_dom_sf"/>
</dbReference>
<dbReference type="EMBL" id="AP029612">
    <property type="protein sequence ID" value="BFG70311.1"/>
    <property type="molecule type" value="Genomic_DNA"/>
</dbReference>
<dbReference type="PANTHER" id="PTHR11092">
    <property type="entry name" value="SUGAR NUCLEOTIDE EPIMERASE RELATED"/>
    <property type="match status" value="1"/>
</dbReference>
<evidence type="ECO:0000313" key="4">
    <source>
        <dbReference type="EMBL" id="BFG70311.1"/>
    </source>
</evidence>
<name>A0AAT9GI06_9BACT</name>
<dbReference type="InterPro" id="IPR013549">
    <property type="entry name" value="DUF1731"/>
</dbReference>
<accession>A0AAT9GI06</accession>
<dbReference type="Pfam" id="PF08338">
    <property type="entry name" value="DUF1731"/>
    <property type="match status" value="1"/>
</dbReference>
<evidence type="ECO:0000256" key="1">
    <source>
        <dbReference type="ARBA" id="ARBA00009353"/>
    </source>
</evidence>
<sequence length="307" mass="33829">MATILITGGTGMVGQELTSLLLSKGYDVIWLSRSAGEKQVNGKSIRIASWNLKEQTIDETVIRQADHIIHLAGAGVADQRWTAQRKQEILDSRTQSSALIVKALREIPNKVQSVISASAIGWYGPDEDNKLRTSFTEEMPAYPDYLGSTCKAWEESIGPVTDLGKRLVKLRIGIVLSAKGGALAEFKKPLKGGMAAILGSGKQMISWVHVADLCRMFLYAIENESMQGTFNAVAPNPVSNKELTLTLAKQKNGLWYIPFYVPAFLLKIILGEMSIEVLKSATVSSRKIEQQGFRFEYPTIQLALRDL</sequence>
<dbReference type="InterPro" id="IPR010099">
    <property type="entry name" value="SDR39U1"/>
</dbReference>
<evidence type="ECO:0000259" key="3">
    <source>
        <dbReference type="Pfam" id="PF08338"/>
    </source>
</evidence>
<dbReference type="InterPro" id="IPR001509">
    <property type="entry name" value="Epimerase_deHydtase"/>
</dbReference>
<dbReference type="Gene3D" id="3.40.50.720">
    <property type="entry name" value="NAD(P)-binding Rossmann-like Domain"/>
    <property type="match status" value="1"/>
</dbReference>
<proteinExistence type="inferred from homology"/>
<evidence type="ECO:0000259" key="2">
    <source>
        <dbReference type="Pfam" id="PF01370"/>
    </source>
</evidence>